<feature type="domain" description="NADP-dependent oxidoreductase" evidence="2">
    <location>
        <begin position="4"/>
        <end position="296"/>
    </location>
</feature>
<dbReference type="AlphaFoldDB" id="A0A6C0E336"/>
<accession>A0A6C0E336</accession>
<dbReference type="PANTHER" id="PTHR43364">
    <property type="entry name" value="NADH-SPECIFIC METHYLGLYOXAL REDUCTASE-RELATED"/>
    <property type="match status" value="1"/>
</dbReference>
<dbReference type="SUPFAM" id="SSF51430">
    <property type="entry name" value="NAD(P)-linked oxidoreductase"/>
    <property type="match status" value="1"/>
</dbReference>
<keyword evidence="1" id="KW-0560">Oxidoreductase</keyword>
<evidence type="ECO:0000256" key="1">
    <source>
        <dbReference type="ARBA" id="ARBA00023002"/>
    </source>
</evidence>
<evidence type="ECO:0000259" key="2">
    <source>
        <dbReference type="Pfam" id="PF00248"/>
    </source>
</evidence>
<dbReference type="EMBL" id="MN739721">
    <property type="protein sequence ID" value="QHT22933.1"/>
    <property type="molecule type" value="Genomic_DNA"/>
</dbReference>
<dbReference type="Gene3D" id="3.20.20.100">
    <property type="entry name" value="NADP-dependent oxidoreductase domain"/>
    <property type="match status" value="1"/>
</dbReference>
<dbReference type="GO" id="GO:0016491">
    <property type="term" value="F:oxidoreductase activity"/>
    <property type="evidence" value="ECO:0007669"/>
    <property type="project" value="UniProtKB-KW"/>
</dbReference>
<evidence type="ECO:0000313" key="3">
    <source>
        <dbReference type="EMBL" id="QHT22933.1"/>
    </source>
</evidence>
<dbReference type="Pfam" id="PF00248">
    <property type="entry name" value="Aldo_ket_red"/>
    <property type="match status" value="1"/>
</dbReference>
<sequence>MNNIVLGTMNIGYPHTSNPHATIKDYTKIIETYLNCTPTSTAILDTAYYYGNTKCEQILGEILPALSYFPKIATKVNPWLDNDFTNGKLGQLSLQGTMYQFTTSLKNLQVDNVEYLFLHCPDHETPLEETLYVCTTLWRKEKFHKFGISNYSLLQTQQLLDVCEENGYVLPTCYQGMYNLVSRKVEEIFPLLDNYNIDFWAYNPLAGGLLTGKYTRTTTEEPSRFKNNSIYQNIYWKPTIIQKLIPFFEQGVDVCTQQSFEWLQHYSKMRLFDKIILGASTEEQLINNIQKIGTRQVTSKDLYFANKLYSHIEHISPSYYY</sequence>
<dbReference type="PANTHER" id="PTHR43364:SF4">
    <property type="entry name" value="NAD(P)-LINKED OXIDOREDUCTASE SUPERFAMILY PROTEIN"/>
    <property type="match status" value="1"/>
</dbReference>
<dbReference type="InterPro" id="IPR036812">
    <property type="entry name" value="NAD(P)_OxRdtase_dom_sf"/>
</dbReference>
<protein>
    <recommendedName>
        <fullName evidence="2">NADP-dependent oxidoreductase domain-containing protein</fullName>
    </recommendedName>
</protein>
<name>A0A6C0E336_9ZZZZ</name>
<reference evidence="3" key="1">
    <citation type="journal article" date="2020" name="Nature">
        <title>Giant virus diversity and host interactions through global metagenomics.</title>
        <authorList>
            <person name="Schulz F."/>
            <person name="Roux S."/>
            <person name="Paez-Espino D."/>
            <person name="Jungbluth S."/>
            <person name="Walsh D.A."/>
            <person name="Denef V.J."/>
            <person name="McMahon K.D."/>
            <person name="Konstantinidis K.T."/>
            <person name="Eloe-Fadrosh E.A."/>
            <person name="Kyrpides N.C."/>
            <person name="Woyke T."/>
        </authorList>
    </citation>
    <scope>NUCLEOTIDE SEQUENCE</scope>
    <source>
        <strain evidence="3">GVMAG-M-3300023179-114</strain>
    </source>
</reference>
<organism evidence="3">
    <name type="scientific">viral metagenome</name>
    <dbReference type="NCBI Taxonomy" id="1070528"/>
    <lineage>
        <taxon>unclassified sequences</taxon>
        <taxon>metagenomes</taxon>
        <taxon>organismal metagenomes</taxon>
    </lineage>
</organism>
<dbReference type="InterPro" id="IPR050523">
    <property type="entry name" value="AKR_Detox_Biosynth"/>
</dbReference>
<dbReference type="InterPro" id="IPR023210">
    <property type="entry name" value="NADP_OxRdtase_dom"/>
</dbReference>
<proteinExistence type="predicted"/>